<evidence type="ECO:0000259" key="1">
    <source>
        <dbReference type="Pfam" id="PF01261"/>
    </source>
</evidence>
<dbReference type="SUPFAM" id="SSF51658">
    <property type="entry name" value="Xylose isomerase-like"/>
    <property type="match status" value="1"/>
</dbReference>
<sequence>MSTPVFVCTSSFGARYVRQHGQAHAARLARDAGASGVEIRQELIDLRDQPLSRLGADIAELGLDCHYSSTELLWLGEHLNDRIEESIEVAQTLGAKLLKVAIGNLPEREEVRDETLAKLDRMLEGRSLVLALENDQTPRAGTPEALLGALDAFDRAGIYVGITFDIGNWRWLGINAHDAAQMLGERVIYVHCKGVVQRQQSLHATPPSALELAEWSAYWHQFPAQVARSIEFPLVSSDDIDHPDETLVAAARPWIERLAHF</sequence>
<dbReference type="InterPro" id="IPR013022">
    <property type="entry name" value="Xyl_isomerase-like_TIM-brl"/>
</dbReference>
<dbReference type="Pfam" id="PF01261">
    <property type="entry name" value="AP_endonuc_2"/>
    <property type="match status" value="1"/>
</dbReference>
<dbReference type="Gene3D" id="3.20.20.150">
    <property type="entry name" value="Divalent-metal-dependent TIM barrel enzymes"/>
    <property type="match status" value="1"/>
</dbReference>
<evidence type="ECO:0000313" key="2">
    <source>
        <dbReference type="EMBL" id="ANF58587.1"/>
    </source>
</evidence>
<keyword evidence="3" id="KW-1185">Reference proteome</keyword>
<gene>
    <name evidence="2" type="ORF">A5892_14830</name>
</gene>
<dbReference type="EMBL" id="CP015243">
    <property type="protein sequence ID" value="ANF58587.1"/>
    <property type="molecule type" value="Genomic_DNA"/>
</dbReference>
<dbReference type="KEGG" id="haa:A5892_14830"/>
<dbReference type="RefSeq" id="WP_064123448.1">
    <property type="nucleotide sequence ID" value="NZ_CP015243.1"/>
</dbReference>
<dbReference type="STRING" id="376489.A5892_14830"/>
<feature type="domain" description="Xylose isomerase-like TIM barrel" evidence="1">
    <location>
        <begin position="27"/>
        <end position="200"/>
    </location>
</feature>
<accession>A0A172YHA2</accession>
<organism evidence="2 3">
    <name type="scientific">Halotalea alkalilenta</name>
    <dbReference type="NCBI Taxonomy" id="376489"/>
    <lineage>
        <taxon>Bacteria</taxon>
        <taxon>Pseudomonadati</taxon>
        <taxon>Pseudomonadota</taxon>
        <taxon>Gammaproteobacteria</taxon>
        <taxon>Oceanospirillales</taxon>
        <taxon>Halomonadaceae</taxon>
        <taxon>Halotalea</taxon>
    </lineage>
</organism>
<evidence type="ECO:0000313" key="3">
    <source>
        <dbReference type="Proteomes" id="UP000077875"/>
    </source>
</evidence>
<dbReference type="PANTHER" id="PTHR12110">
    <property type="entry name" value="HYDROXYPYRUVATE ISOMERASE"/>
    <property type="match status" value="1"/>
</dbReference>
<dbReference type="PANTHER" id="PTHR12110:SF53">
    <property type="entry name" value="BLR5974 PROTEIN"/>
    <property type="match status" value="1"/>
</dbReference>
<proteinExistence type="predicted"/>
<dbReference type="InterPro" id="IPR036237">
    <property type="entry name" value="Xyl_isomerase-like_sf"/>
</dbReference>
<dbReference type="Proteomes" id="UP000077875">
    <property type="component" value="Chromosome"/>
</dbReference>
<name>A0A172YHA2_9GAMM</name>
<reference evidence="2 3" key="1">
    <citation type="submission" date="2016-04" db="EMBL/GenBank/DDBJ databases">
        <title>Complete Genome Sequence of Halotalea alkalilenta IHB B 13600.</title>
        <authorList>
            <person name="Swarnkar M.K."/>
            <person name="Sharma A."/>
            <person name="Kaushal K."/>
            <person name="Soni R."/>
            <person name="Rana S."/>
            <person name="Singh A.K."/>
            <person name="Gulati A."/>
        </authorList>
    </citation>
    <scope>NUCLEOTIDE SEQUENCE [LARGE SCALE GENOMIC DNA]</scope>
    <source>
        <strain evidence="2 3">IHB B 13600</strain>
    </source>
</reference>
<dbReference type="InterPro" id="IPR050312">
    <property type="entry name" value="IolE/XylAMocC-like"/>
</dbReference>
<dbReference type="AlphaFoldDB" id="A0A172YHA2"/>
<protein>
    <recommendedName>
        <fullName evidence="1">Xylose isomerase-like TIM barrel domain-containing protein</fullName>
    </recommendedName>
</protein>